<sequence>MYFIIIAGFIIPWCFGIFLYRKAPILFLTSSLFIALLSLILNQLGIQLGYWAVRPKTEIDLLDSLFLDLGYFAIAGAYFTYFIQYKNYKRIWVYLGTIFILNGLEFLALSTNRVQYCKGWNIGLTFLLYLGGIILLDLYSLKMKKFGIFQFNK</sequence>
<protein>
    <submittedName>
        <fullName evidence="2">Uncharacterized protein</fullName>
    </submittedName>
</protein>
<feature type="transmembrane region" description="Helical" evidence="1">
    <location>
        <begin position="122"/>
        <end position="141"/>
    </location>
</feature>
<proteinExistence type="predicted"/>
<reference evidence="2 3" key="1">
    <citation type="submission" date="2022-04" db="EMBL/GenBank/DDBJ databases">
        <title>Halobacillus sp. isolated from saltern.</title>
        <authorList>
            <person name="Won M."/>
            <person name="Lee C.-M."/>
            <person name="Woen H.-Y."/>
            <person name="Kwon S.-W."/>
        </authorList>
    </citation>
    <scope>NUCLEOTIDE SEQUENCE [LARGE SCALE GENOMIC DNA]</scope>
    <source>
        <strain evidence="2 3">SSBR10-3</strain>
    </source>
</reference>
<accession>A0ABY4EJ13</accession>
<organism evidence="2 3">
    <name type="scientific">Halobacillus salinarum</name>
    <dbReference type="NCBI Taxonomy" id="2932257"/>
    <lineage>
        <taxon>Bacteria</taxon>
        <taxon>Bacillati</taxon>
        <taxon>Bacillota</taxon>
        <taxon>Bacilli</taxon>
        <taxon>Bacillales</taxon>
        <taxon>Bacillaceae</taxon>
        <taxon>Halobacillus</taxon>
    </lineage>
</organism>
<feature type="transmembrane region" description="Helical" evidence="1">
    <location>
        <begin position="91"/>
        <end position="110"/>
    </location>
</feature>
<keyword evidence="1" id="KW-0472">Membrane</keyword>
<evidence type="ECO:0000313" key="2">
    <source>
        <dbReference type="EMBL" id="UOQ44470.1"/>
    </source>
</evidence>
<gene>
    <name evidence="2" type="ORF">MUN89_00280</name>
</gene>
<evidence type="ECO:0000313" key="3">
    <source>
        <dbReference type="Proteomes" id="UP000831787"/>
    </source>
</evidence>
<dbReference type="RefSeq" id="WP_244710460.1">
    <property type="nucleotide sequence ID" value="NZ_CP095073.1"/>
</dbReference>
<keyword evidence="1" id="KW-0812">Transmembrane</keyword>
<keyword evidence="3" id="KW-1185">Reference proteome</keyword>
<name>A0ABY4EJ13_9BACI</name>
<feature type="transmembrane region" description="Helical" evidence="1">
    <location>
        <begin position="65"/>
        <end position="85"/>
    </location>
</feature>
<evidence type="ECO:0000256" key="1">
    <source>
        <dbReference type="SAM" id="Phobius"/>
    </source>
</evidence>
<feature type="transmembrane region" description="Helical" evidence="1">
    <location>
        <begin position="32"/>
        <end position="53"/>
    </location>
</feature>
<keyword evidence="1" id="KW-1133">Transmembrane helix</keyword>
<dbReference type="EMBL" id="CP095073">
    <property type="protein sequence ID" value="UOQ44470.1"/>
    <property type="molecule type" value="Genomic_DNA"/>
</dbReference>
<dbReference type="Proteomes" id="UP000831787">
    <property type="component" value="Chromosome"/>
</dbReference>